<dbReference type="InterPro" id="IPR036465">
    <property type="entry name" value="vWFA_dom_sf"/>
</dbReference>
<protein>
    <recommendedName>
        <fullName evidence="1">VWFA domain-containing protein</fullName>
    </recommendedName>
</protein>
<dbReference type="EMBL" id="MK071980">
    <property type="protein sequence ID" value="AYV75675.1"/>
    <property type="molecule type" value="Genomic_DNA"/>
</dbReference>
<organism evidence="2">
    <name type="scientific">Terrestrivirus sp</name>
    <dbReference type="NCBI Taxonomy" id="2487775"/>
    <lineage>
        <taxon>Viruses</taxon>
        <taxon>Varidnaviria</taxon>
        <taxon>Bamfordvirae</taxon>
        <taxon>Nucleocytoviricota</taxon>
        <taxon>Megaviricetes</taxon>
        <taxon>Imitervirales</taxon>
        <taxon>Mimiviridae</taxon>
        <taxon>Klosneuvirinae</taxon>
    </lineage>
</organism>
<dbReference type="Gene3D" id="3.40.50.410">
    <property type="entry name" value="von Willebrand factor, type A domain"/>
    <property type="match status" value="1"/>
</dbReference>
<name>A0A3G4ZLF5_9VIRU</name>
<proteinExistence type="predicted"/>
<gene>
    <name evidence="2" type="ORF">Terrestrivirus2_183</name>
</gene>
<reference evidence="2" key="1">
    <citation type="submission" date="2018-10" db="EMBL/GenBank/DDBJ databases">
        <title>Hidden diversity of soil giant viruses.</title>
        <authorList>
            <person name="Schulz F."/>
            <person name="Alteio L."/>
            <person name="Goudeau D."/>
            <person name="Ryan E.M."/>
            <person name="Malmstrom R.R."/>
            <person name="Blanchard J."/>
            <person name="Woyke T."/>
        </authorList>
    </citation>
    <scope>NUCLEOTIDE SEQUENCE</scope>
    <source>
        <strain evidence="2">TEV1</strain>
    </source>
</reference>
<dbReference type="SUPFAM" id="SSF53300">
    <property type="entry name" value="vWA-like"/>
    <property type="match status" value="1"/>
</dbReference>
<dbReference type="InterPro" id="IPR002035">
    <property type="entry name" value="VWF_A"/>
</dbReference>
<dbReference type="CDD" id="cd00198">
    <property type="entry name" value="vWFA"/>
    <property type="match status" value="1"/>
</dbReference>
<evidence type="ECO:0000259" key="1">
    <source>
        <dbReference type="PROSITE" id="PS50234"/>
    </source>
</evidence>
<evidence type="ECO:0000313" key="2">
    <source>
        <dbReference type="EMBL" id="AYV75675.1"/>
    </source>
</evidence>
<sequence length="383" mass="43121">MSGFTNYVSSFFSKSNATELKSEPEKSVPESEVTVIPSVWPVSESVEGDKTTKPKMWHKNLSSYVSKPVEEAPQGKFSYKTVERPTETPQGKFSDYLSTYYGHSNNNSKTRKDKRNIFHSTDVKLETSKDAIVHQVVFLMDATGSMSSYIEGTKEEIHKFVNKMKEESLKTAEGFPLRFEVGVIAYRDFSDREHFETLNFTDNIDLVAEFLTNVHASGGGDSPEDVKGSFVHALFGVDDVSKRLSWDESEDCASKTLIWLADAPAHGYANSLGDDYPDNNQNEWSFLFDEMKRMDVDMYIAKIKEDTKKTNDAFTKFAEERTIKLETVDISQSVGKRDAHTGEVRAFASDEAYACMSERVIAPQAAKNYSMAMKKKSMFSSSS</sequence>
<accession>A0A3G4ZLF5</accession>
<feature type="domain" description="VWFA" evidence="1">
    <location>
        <begin position="135"/>
        <end position="365"/>
    </location>
</feature>
<dbReference type="PROSITE" id="PS50234">
    <property type="entry name" value="VWFA"/>
    <property type="match status" value="1"/>
</dbReference>
<dbReference type="PANTHER" id="PTHR47763">
    <property type="entry name" value="ALPHA-PROTEIN KINASE VWKA"/>
    <property type="match status" value="1"/>
</dbReference>
<dbReference type="PANTHER" id="PTHR47763:SF4">
    <property type="entry name" value="ALPHA-PROTEIN KINASE VWKA"/>
    <property type="match status" value="1"/>
</dbReference>
<dbReference type="InterPro" id="IPR052969">
    <property type="entry name" value="Thr-specific_kinase-like"/>
</dbReference>